<dbReference type="RefSeq" id="XP_022507109.1">
    <property type="nucleotide sequence ID" value="XM_022660585.1"/>
</dbReference>
<dbReference type="Proteomes" id="UP000077002">
    <property type="component" value="Unassembled WGS sequence"/>
</dbReference>
<feature type="region of interest" description="Disordered" evidence="1">
    <location>
        <begin position="89"/>
        <end position="109"/>
    </location>
</feature>
<feature type="compositionally biased region" description="Acidic residues" evidence="1">
    <location>
        <begin position="96"/>
        <end position="108"/>
    </location>
</feature>
<sequence length="197" mass="20847">MSGESSTSVKLLANAVSGRGPRQPANVKEETWFGPGRVFVVVGVVDTAVVVEAGGVVEELTEPLGVRELEPALELELIIVCEVGVEEKSSEREVDVEGGEDDADEDVESSTKLLVVDADGWLAVEDVGESKDVVEGDDGGIEEETVDGVEEDEGDEVVTEEEETPGSEVLVLGRPALVDAELRLNTVAVVDEDRVSD</sequence>
<organism evidence="2 3">
    <name type="scientific">Fonsecaea monophora</name>
    <dbReference type="NCBI Taxonomy" id="254056"/>
    <lineage>
        <taxon>Eukaryota</taxon>
        <taxon>Fungi</taxon>
        <taxon>Dikarya</taxon>
        <taxon>Ascomycota</taxon>
        <taxon>Pezizomycotina</taxon>
        <taxon>Eurotiomycetes</taxon>
        <taxon>Chaetothyriomycetidae</taxon>
        <taxon>Chaetothyriales</taxon>
        <taxon>Herpotrichiellaceae</taxon>
        <taxon>Fonsecaea</taxon>
    </lineage>
</organism>
<protein>
    <submittedName>
        <fullName evidence="2">Uncharacterized protein</fullName>
    </submittedName>
</protein>
<evidence type="ECO:0000313" key="3">
    <source>
        <dbReference type="Proteomes" id="UP000077002"/>
    </source>
</evidence>
<keyword evidence="3" id="KW-1185">Reference proteome</keyword>
<dbReference type="EMBL" id="LVKK01000127">
    <property type="protein sequence ID" value="OAG35157.1"/>
    <property type="molecule type" value="Genomic_DNA"/>
</dbReference>
<accession>A0A177ET44</accession>
<gene>
    <name evidence="2" type="ORF">AYO21_10675</name>
</gene>
<dbReference type="AlphaFoldDB" id="A0A177ET44"/>
<dbReference type="OrthoDB" id="10624659at2759"/>
<evidence type="ECO:0000256" key="1">
    <source>
        <dbReference type="SAM" id="MobiDB-lite"/>
    </source>
</evidence>
<dbReference type="GeneID" id="34605787"/>
<name>A0A177ET44_9EURO</name>
<evidence type="ECO:0000313" key="2">
    <source>
        <dbReference type="EMBL" id="OAG35157.1"/>
    </source>
</evidence>
<feature type="region of interest" description="Disordered" evidence="1">
    <location>
        <begin position="131"/>
        <end position="167"/>
    </location>
</feature>
<feature type="compositionally biased region" description="Acidic residues" evidence="1">
    <location>
        <begin position="135"/>
        <end position="165"/>
    </location>
</feature>
<reference evidence="2 3" key="1">
    <citation type="submission" date="2016-03" db="EMBL/GenBank/DDBJ databases">
        <title>Draft genome sequence of the Fonsecaea monophora CBS 269.37.</title>
        <authorList>
            <person name="Bombassaro A."/>
            <person name="Vinicius W.A."/>
            <person name="De Hoog S."/>
            <person name="Sun J."/>
            <person name="Souza E.M."/>
            <person name="Raittz R.T."/>
            <person name="Costa F."/>
            <person name="Leao A.C."/>
            <person name="Tadra-Sfeir M.Z."/>
            <person name="Baura V."/>
            <person name="Balsanelli E."/>
            <person name="Pedrosa F.O."/>
            <person name="Moreno L.F."/>
            <person name="Steffens M.B."/>
            <person name="Xi L."/>
            <person name="Bocca A.L."/>
            <person name="Felipe M.S."/>
            <person name="Teixeira M."/>
            <person name="Telles Filho F.Q."/>
            <person name="Azevedo C.M."/>
            <person name="Gomes R."/>
            <person name="Vicente V.A."/>
        </authorList>
    </citation>
    <scope>NUCLEOTIDE SEQUENCE [LARGE SCALE GENOMIC DNA]</scope>
    <source>
        <strain evidence="2 3">CBS 269.37</strain>
    </source>
</reference>
<proteinExistence type="predicted"/>
<comment type="caution">
    <text evidence="2">The sequence shown here is derived from an EMBL/GenBank/DDBJ whole genome shotgun (WGS) entry which is preliminary data.</text>
</comment>